<accession>A0A382XVW3</accession>
<evidence type="ECO:0000256" key="3">
    <source>
        <dbReference type="SAM" id="Phobius"/>
    </source>
</evidence>
<keyword evidence="2" id="KW-0802">TPR repeat</keyword>
<gene>
    <name evidence="4" type="ORF">METZ01_LOCUS427854</name>
</gene>
<evidence type="ECO:0000313" key="4">
    <source>
        <dbReference type="EMBL" id="SVD75000.1"/>
    </source>
</evidence>
<dbReference type="EMBL" id="UINC01170784">
    <property type="protein sequence ID" value="SVD75000.1"/>
    <property type="molecule type" value="Genomic_DNA"/>
</dbReference>
<evidence type="ECO:0000256" key="1">
    <source>
        <dbReference type="ARBA" id="ARBA00022737"/>
    </source>
</evidence>
<protein>
    <recommendedName>
        <fullName evidence="5">Glycosyltransferase RgtA/B/C/D-like domain-containing protein</fullName>
    </recommendedName>
</protein>
<organism evidence="4">
    <name type="scientific">marine metagenome</name>
    <dbReference type="NCBI Taxonomy" id="408172"/>
    <lineage>
        <taxon>unclassified sequences</taxon>
        <taxon>metagenomes</taxon>
        <taxon>ecological metagenomes</taxon>
    </lineage>
</organism>
<dbReference type="PANTHER" id="PTHR44227:SF3">
    <property type="entry name" value="PROTEIN O-MANNOSYL-TRANSFERASE TMTC4"/>
    <property type="match status" value="1"/>
</dbReference>
<dbReference type="InterPro" id="IPR052346">
    <property type="entry name" value="O-mannosyl-transferase_TMTC"/>
</dbReference>
<dbReference type="AlphaFoldDB" id="A0A382XVW3"/>
<keyword evidence="3" id="KW-1133">Transmembrane helix</keyword>
<keyword evidence="1" id="KW-0677">Repeat</keyword>
<dbReference type="PANTHER" id="PTHR44227">
    <property type="match status" value="1"/>
</dbReference>
<evidence type="ECO:0000256" key="2">
    <source>
        <dbReference type="ARBA" id="ARBA00022803"/>
    </source>
</evidence>
<feature type="transmembrane region" description="Helical" evidence="3">
    <location>
        <begin position="77"/>
        <end position="98"/>
    </location>
</feature>
<feature type="non-terminal residue" evidence="4">
    <location>
        <position position="134"/>
    </location>
</feature>
<keyword evidence="3" id="KW-0472">Membrane</keyword>
<sequence length="134" mass="15310">MMIIRGQWTWVVLLTVGWLVYANSMEGVFVYDDLPSIVENDDLRRVFDRSQWGTWSSVPHSSIDGRPLVRLTLALNYTFGGLHVWGYHAVNIAIHLLCGSLYMALLRLLLGDIWLAFVCALLWLVHPLHSECVN</sequence>
<evidence type="ECO:0008006" key="5">
    <source>
        <dbReference type="Google" id="ProtNLM"/>
    </source>
</evidence>
<reference evidence="4" key="1">
    <citation type="submission" date="2018-05" db="EMBL/GenBank/DDBJ databases">
        <authorList>
            <person name="Lanie J.A."/>
            <person name="Ng W.-L."/>
            <person name="Kazmierczak K.M."/>
            <person name="Andrzejewski T.M."/>
            <person name="Davidsen T.M."/>
            <person name="Wayne K.J."/>
            <person name="Tettelin H."/>
            <person name="Glass J.I."/>
            <person name="Rusch D."/>
            <person name="Podicherti R."/>
            <person name="Tsui H.-C.T."/>
            <person name="Winkler M.E."/>
        </authorList>
    </citation>
    <scope>NUCLEOTIDE SEQUENCE</scope>
</reference>
<proteinExistence type="predicted"/>
<name>A0A382XVW3_9ZZZZ</name>
<feature type="transmembrane region" description="Helical" evidence="3">
    <location>
        <begin position="105"/>
        <end position="125"/>
    </location>
</feature>
<keyword evidence="3" id="KW-0812">Transmembrane</keyword>